<proteinExistence type="predicted"/>
<evidence type="ECO:0000313" key="1">
    <source>
        <dbReference type="EMBL" id="CEP09925.1"/>
    </source>
</evidence>
<evidence type="ECO:0000313" key="2">
    <source>
        <dbReference type="Proteomes" id="UP000054107"/>
    </source>
</evidence>
<protein>
    <submittedName>
        <fullName evidence="1">Uncharacterized protein</fullName>
    </submittedName>
</protein>
<keyword evidence="2" id="KW-1185">Reference proteome</keyword>
<accession>A0A0B7N368</accession>
<dbReference type="Proteomes" id="UP000054107">
    <property type="component" value="Unassembled WGS sequence"/>
</dbReference>
<dbReference type="AlphaFoldDB" id="A0A0B7N368"/>
<reference evidence="1 2" key="1">
    <citation type="submission" date="2014-09" db="EMBL/GenBank/DDBJ databases">
        <authorList>
            <person name="Ellenberger Sabrina"/>
        </authorList>
    </citation>
    <scope>NUCLEOTIDE SEQUENCE [LARGE SCALE GENOMIC DNA]</scope>
    <source>
        <strain evidence="1 2">CBS 412.66</strain>
    </source>
</reference>
<organism evidence="1 2">
    <name type="scientific">Parasitella parasitica</name>
    <dbReference type="NCBI Taxonomy" id="35722"/>
    <lineage>
        <taxon>Eukaryota</taxon>
        <taxon>Fungi</taxon>
        <taxon>Fungi incertae sedis</taxon>
        <taxon>Mucoromycota</taxon>
        <taxon>Mucoromycotina</taxon>
        <taxon>Mucoromycetes</taxon>
        <taxon>Mucorales</taxon>
        <taxon>Mucorineae</taxon>
        <taxon>Mucoraceae</taxon>
        <taxon>Parasitella</taxon>
    </lineage>
</organism>
<gene>
    <name evidence="1" type="primary">PARPA_03522.1 scaffold 8318</name>
</gene>
<feature type="non-terminal residue" evidence="1">
    <location>
        <position position="169"/>
    </location>
</feature>
<dbReference type="EMBL" id="LN722786">
    <property type="protein sequence ID" value="CEP09925.1"/>
    <property type="molecule type" value="Genomic_DNA"/>
</dbReference>
<name>A0A0B7N368_9FUNG</name>
<dbReference type="STRING" id="35722.A0A0B7N368"/>
<sequence>MYHPTEEDLEERDLSNANDWPFPFYISSTYLQEIAELVEISRSTIPTSHFESVFTDPISGKAHGYRGVDNIEALLYLIPTLFVPRLQHERSKKPILALCKAASLMLKWQINANDLSLIERCLKKWFDFLKEEIENKHIIPSIMRPNMHLLYHVTYIIRSMGCLRSFSAR</sequence>
<dbReference type="OrthoDB" id="2290907at2759"/>